<gene>
    <name evidence="2" type="ORF">PSNMU_V1.4_AUG-EV-PASAV3_0015030</name>
</gene>
<evidence type="ECO:0008006" key="4">
    <source>
        <dbReference type="Google" id="ProtNLM"/>
    </source>
</evidence>
<dbReference type="AlphaFoldDB" id="A0A448YY92"/>
<dbReference type="EMBL" id="CAACVS010000037">
    <property type="protein sequence ID" value="VEU34771.1"/>
    <property type="molecule type" value="Genomic_DNA"/>
</dbReference>
<sequence length="243" mass="26077">MKTLTPLLLLSIALLALSASAFQQGPLPRPSSRLAPRSVVPTAQSPLFGSELSAQFASNSDESTTTSSTSATATASFLRTVRNRLRTATGFSFTVFRATLRGITGISLTTLYAGTLAATGLWIRKAMSTVLGLFPSGFRYFLQPFLVLYYTPLILLRSAASPTTRKRAVKKHETVVEAYKEAVTLAEETEKSGYWPVVVSDDGYFELAKPPSVGESGGAAKMAEAVAEAVQHAMEINSDEDKK</sequence>
<feature type="chain" id="PRO_5019575926" description="DUF4149 domain-containing protein" evidence="1">
    <location>
        <begin position="22"/>
        <end position="243"/>
    </location>
</feature>
<keyword evidence="3" id="KW-1185">Reference proteome</keyword>
<dbReference type="OrthoDB" id="46457at2759"/>
<proteinExistence type="predicted"/>
<evidence type="ECO:0000313" key="3">
    <source>
        <dbReference type="Proteomes" id="UP000291116"/>
    </source>
</evidence>
<evidence type="ECO:0000256" key="1">
    <source>
        <dbReference type="SAM" id="SignalP"/>
    </source>
</evidence>
<keyword evidence="1" id="KW-0732">Signal</keyword>
<organism evidence="2 3">
    <name type="scientific">Pseudo-nitzschia multistriata</name>
    <dbReference type="NCBI Taxonomy" id="183589"/>
    <lineage>
        <taxon>Eukaryota</taxon>
        <taxon>Sar</taxon>
        <taxon>Stramenopiles</taxon>
        <taxon>Ochrophyta</taxon>
        <taxon>Bacillariophyta</taxon>
        <taxon>Bacillariophyceae</taxon>
        <taxon>Bacillariophycidae</taxon>
        <taxon>Bacillariales</taxon>
        <taxon>Bacillariaceae</taxon>
        <taxon>Pseudo-nitzschia</taxon>
    </lineage>
</organism>
<protein>
    <recommendedName>
        <fullName evidence="4">DUF4149 domain-containing protein</fullName>
    </recommendedName>
</protein>
<accession>A0A448YY92</accession>
<evidence type="ECO:0000313" key="2">
    <source>
        <dbReference type="EMBL" id="VEU34771.1"/>
    </source>
</evidence>
<feature type="signal peptide" evidence="1">
    <location>
        <begin position="1"/>
        <end position="21"/>
    </location>
</feature>
<reference evidence="2 3" key="1">
    <citation type="submission" date="2019-01" db="EMBL/GenBank/DDBJ databases">
        <authorList>
            <person name="Ferrante I. M."/>
        </authorList>
    </citation>
    <scope>NUCLEOTIDE SEQUENCE [LARGE SCALE GENOMIC DNA]</scope>
    <source>
        <strain evidence="2 3">B856</strain>
    </source>
</reference>
<name>A0A448YY92_9STRA</name>
<dbReference type="Proteomes" id="UP000291116">
    <property type="component" value="Unassembled WGS sequence"/>
</dbReference>